<organism evidence="2 3">
    <name type="scientific">Rhodoferax lithotrophicus</name>
    <dbReference type="NCBI Taxonomy" id="2798804"/>
    <lineage>
        <taxon>Bacteria</taxon>
        <taxon>Pseudomonadati</taxon>
        <taxon>Pseudomonadota</taxon>
        <taxon>Betaproteobacteria</taxon>
        <taxon>Burkholderiales</taxon>
        <taxon>Comamonadaceae</taxon>
        <taxon>Rhodoferax</taxon>
    </lineage>
</organism>
<keyword evidence="3" id="KW-1185">Reference proteome</keyword>
<reference evidence="2 3" key="1">
    <citation type="journal article" date="2021" name="Microbiol. Spectr.">
        <title>A Single Bacterium Capable of Oxidation and Reduction of Iron at Circumneutral pH.</title>
        <authorList>
            <person name="Kato S."/>
            <person name="Ohkuma M."/>
        </authorList>
    </citation>
    <scope>NUCLEOTIDE SEQUENCE [LARGE SCALE GENOMIC DNA]</scope>
    <source>
        <strain evidence="2 3">MIZ03</strain>
    </source>
</reference>
<dbReference type="Pfam" id="PF12686">
    <property type="entry name" value="DUF3800"/>
    <property type="match status" value="1"/>
</dbReference>
<dbReference type="RefSeq" id="WP_223904014.1">
    <property type="nucleotide sequence ID" value="NZ_AP024238.1"/>
</dbReference>
<dbReference type="EMBL" id="AP024238">
    <property type="protein sequence ID" value="BCO28016.1"/>
    <property type="molecule type" value="Genomic_DNA"/>
</dbReference>
<dbReference type="InterPro" id="IPR024524">
    <property type="entry name" value="DUF3800"/>
</dbReference>
<evidence type="ECO:0000313" key="3">
    <source>
        <dbReference type="Proteomes" id="UP000824366"/>
    </source>
</evidence>
<gene>
    <name evidence="2" type="ORF">MIZ03_2909</name>
</gene>
<accession>A0ABM7MNX8</accession>
<dbReference type="Proteomes" id="UP000824366">
    <property type="component" value="Chromosome"/>
</dbReference>
<evidence type="ECO:0000256" key="1">
    <source>
        <dbReference type="SAM" id="MobiDB-lite"/>
    </source>
</evidence>
<protein>
    <recommendedName>
        <fullName evidence="4">3-deoxy-D-manno-octulosonic-acid transferase</fullName>
    </recommendedName>
</protein>
<name>A0ABM7MNX8_9BURK</name>
<feature type="region of interest" description="Disordered" evidence="1">
    <location>
        <begin position="280"/>
        <end position="302"/>
    </location>
</feature>
<evidence type="ECO:0008006" key="4">
    <source>
        <dbReference type="Google" id="ProtNLM"/>
    </source>
</evidence>
<sequence>MTTKPGTQYALFEVAETSPLESPPTDNPETRFSDYVVYVDESGDHSLASINPDFPVFVLALCVIHKRHYAEKIIPAVEKLKFNYFGHDSVVLHEHDIRKQKGEFAFLNRLPIRLEFVGQLSAIMDTSNFILIACVVDKARMGKSEGASTNPYHIALDICLEALRGFLAEKKQDHLLTHLVVECRGKKEDRELELEFRRIRDGSALGSRRLPFDIVFADKKTNLAGLQLADLVARPIGLNYIRPAQQNQAFDLLKRKFYCDGGRAHVGSGFENVGLMVYPPQKAKSPDEPTEAITPIENPQST</sequence>
<proteinExistence type="predicted"/>
<evidence type="ECO:0000313" key="2">
    <source>
        <dbReference type="EMBL" id="BCO28016.1"/>
    </source>
</evidence>